<accession>A0A4U7N5I3</accession>
<dbReference type="InterPro" id="IPR009050">
    <property type="entry name" value="Globin-like_sf"/>
</dbReference>
<protein>
    <recommendedName>
        <fullName evidence="6">Globin domain-containing protein</fullName>
    </recommendedName>
</protein>
<dbReference type="GO" id="GO:0020037">
    <property type="term" value="F:heme binding"/>
    <property type="evidence" value="ECO:0007669"/>
    <property type="project" value="InterPro"/>
</dbReference>
<reference evidence="7 8" key="1">
    <citation type="submission" date="2019-04" db="EMBL/GenBank/DDBJ databases">
        <title>Genome sequence of Pelagicola litoralis CL-ES2.</title>
        <authorList>
            <person name="Cao J."/>
        </authorList>
    </citation>
    <scope>NUCLEOTIDE SEQUENCE [LARGE SCALE GENOMIC DNA]</scope>
    <source>
        <strain evidence="7 8">CL-ES2</strain>
    </source>
</reference>
<evidence type="ECO:0000313" key="7">
    <source>
        <dbReference type="EMBL" id="TKZ21099.1"/>
    </source>
</evidence>
<keyword evidence="5" id="KW-0813">Transport</keyword>
<dbReference type="AlphaFoldDB" id="A0A4U7N5I3"/>
<dbReference type="GO" id="GO:0005344">
    <property type="term" value="F:oxygen carrier activity"/>
    <property type="evidence" value="ECO:0007669"/>
    <property type="project" value="UniProtKB-KW"/>
</dbReference>
<keyword evidence="4" id="KW-0408">Iron</keyword>
<dbReference type="PROSITE" id="PS01033">
    <property type="entry name" value="GLOBIN"/>
    <property type="match status" value="1"/>
</dbReference>
<evidence type="ECO:0000256" key="3">
    <source>
        <dbReference type="ARBA" id="ARBA00022723"/>
    </source>
</evidence>
<dbReference type="InterPro" id="IPR012292">
    <property type="entry name" value="Globin/Proto"/>
</dbReference>
<dbReference type="GO" id="GO:0046872">
    <property type="term" value="F:metal ion binding"/>
    <property type="evidence" value="ECO:0007669"/>
    <property type="project" value="UniProtKB-KW"/>
</dbReference>
<comment type="caution">
    <text evidence="7">The sequence shown here is derived from an EMBL/GenBank/DDBJ whole genome shotgun (WGS) entry which is preliminary data.</text>
</comment>
<dbReference type="GO" id="GO:0071949">
    <property type="term" value="F:FAD binding"/>
    <property type="evidence" value="ECO:0007669"/>
    <property type="project" value="TreeGrafter"/>
</dbReference>
<keyword evidence="2 5" id="KW-0561">Oxygen transport</keyword>
<dbReference type="GO" id="GO:0046210">
    <property type="term" value="P:nitric oxide catabolic process"/>
    <property type="evidence" value="ECO:0007669"/>
    <property type="project" value="TreeGrafter"/>
</dbReference>
<keyword evidence="3" id="KW-0479">Metal-binding</keyword>
<comment type="similarity">
    <text evidence="5">Belongs to the globin family.</text>
</comment>
<dbReference type="GO" id="GO:0071500">
    <property type="term" value="P:cellular response to nitrosative stress"/>
    <property type="evidence" value="ECO:0007669"/>
    <property type="project" value="TreeGrafter"/>
</dbReference>
<evidence type="ECO:0000256" key="2">
    <source>
        <dbReference type="ARBA" id="ARBA00022621"/>
    </source>
</evidence>
<evidence type="ECO:0000313" key="8">
    <source>
        <dbReference type="Proteomes" id="UP000306575"/>
    </source>
</evidence>
<dbReference type="InterPro" id="IPR000971">
    <property type="entry name" value="Globin"/>
</dbReference>
<dbReference type="GO" id="GO:0019825">
    <property type="term" value="F:oxygen binding"/>
    <property type="evidence" value="ECO:0007669"/>
    <property type="project" value="InterPro"/>
</dbReference>
<dbReference type="Proteomes" id="UP000306575">
    <property type="component" value="Unassembled WGS sequence"/>
</dbReference>
<dbReference type="PANTHER" id="PTHR43396:SF3">
    <property type="entry name" value="FLAVOHEMOPROTEIN"/>
    <property type="match status" value="1"/>
</dbReference>
<sequence>MERQMDQEAKRLIQENFSKRFACKSQISARFYDHLFELMPDAKNLFTNDAVVQKEMFATMLATVVRSLDKPELFKSVGQKMAESHARYGVDTRGYGLASTALENALCDVVGDDISPEELAAWKGAIDRLTSLMAPPKSEDT</sequence>
<evidence type="ECO:0000259" key="6">
    <source>
        <dbReference type="PROSITE" id="PS01033"/>
    </source>
</evidence>
<keyword evidence="8" id="KW-1185">Reference proteome</keyword>
<dbReference type="SUPFAM" id="SSF46458">
    <property type="entry name" value="Globin-like"/>
    <property type="match status" value="1"/>
</dbReference>
<dbReference type="EMBL" id="SULI01000007">
    <property type="protein sequence ID" value="TKZ21099.1"/>
    <property type="molecule type" value="Genomic_DNA"/>
</dbReference>
<dbReference type="GO" id="GO:0008941">
    <property type="term" value="F:nitric oxide dioxygenase NAD(P)H activity"/>
    <property type="evidence" value="ECO:0007669"/>
    <property type="project" value="TreeGrafter"/>
</dbReference>
<organism evidence="7 8">
    <name type="scientific">Shimia litoralis</name>
    <dbReference type="NCBI Taxonomy" id="420403"/>
    <lineage>
        <taxon>Bacteria</taxon>
        <taxon>Pseudomonadati</taxon>
        <taxon>Pseudomonadota</taxon>
        <taxon>Alphaproteobacteria</taxon>
        <taxon>Rhodobacterales</taxon>
        <taxon>Roseobacteraceae</taxon>
    </lineage>
</organism>
<dbReference type="Pfam" id="PF00042">
    <property type="entry name" value="Globin"/>
    <property type="match status" value="1"/>
</dbReference>
<dbReference type="OrthoDB" id="3213438at2"/>
<name>A0A4U7N5I3_9RHOB</name>
<dbReference type="PANTHER" id="PTHR43396">
    <property type="entry name" value="FLAVOHEMOPROTEIN"/>
    <property type="match status" value="1"/>
</dbReference>
<feature type="domain" description="Globin" evidence="6">
    <location>
        <begin position="4"/>
        <end position="138"/>
    </location>
</feature>
<gene>
    <name evidence="7" type="ORF">FAP39_08260</name>
</gene>
<keyword evidence="1 5" id="KW-0349">Heme</keyword>
<evidence type="ECO:0000256" key="4">
    <source>
        <dbReference type="ARBA" id="ARBA00023004"/>
    </source>
</evidence>
<proteinExistence type="inferred from homology"/>
<evidence type="ECO:0000256" key="1">
    <source>
        <dbReference type="ARBA" id="ARBA00022617"/>
    </source>
</evidence>
<dbReference type="Gene3D" id="1.10.490.10">
    <property type="entry name" value="Globins"/>
    <property type="match status" value="1"/>
</dbReference>
<evidence type="ECO:0000256" key="5">
    <source>
        <dbReference type="RuleBase" id="RU000356"/>
    </source>
</evidence>